<name>M1DHE9_SOLTU</name>
<proteinExistence type="predicted"/>
<dbReference type="EnsemblPlants" id="PGSC0003DMT400089087">
    <property type="protein sequence ID" value="PGSC0003DMT400089087"/>
    <property type="gene ID" value="PGSC0003DMG400038658"/>
</dbReference>
<dbReference type="Gramene" id="PGSC0003DMT400089087">
    <property type="protein sequence ID" value="PGSC0003DMT400089087"/>
    <property type="gene ID" value="PGSC0003DMG400038658"/>
</dbReference>
<dbReference type="HOGENOM" id="CLU_1858781_0_0_1"/>
<dbReference type="InParanoid" id="M1DHE9"/>
<evidence type="ECO:0000313" key="1">
    <source>
        <dbReference type="EnsemblPlants" id="PGSC0003DMT400089087"/>
    </source>
</evidence>
<sequence>MENPYIKCGYSLKWCCYNAQKHGFPDDLLFQYFYESLDVVNKGLVDHLVRGDKVKKPFAEASRFVDDMTKINQAYSTSKDNLSLPHLGMFEEQEEKTQKCDKSIDKLSAQLEMLSKYVIGGGENSMNGMSQKMYDDGA</sequence>
<reference evidence="2" key="1">
    <citation type="journal article" date="2011" name="Nature">
        <title>Genome sequence and analysis of the tuber crop potato.</title>
        <authorList>
            <consortium name="The Potato Genome Sequencing Consortium"/>
        </authorList>
    </citation>
    <scope>NUCLEOTIDE SEQUENCE [LARGE SCALE GENOMIC DNA]</scope>
    <source>
        <strain evidence="2">cv. DM1-3 516 R44</strain>
    </source>
</reference>
<evidence type="ECO:0000313" key="2">
    <source>
        <dbReference type="Proteomes" id="UP000011115"/>
    </source>
</evidence>
<dbReference type="Proteomes" id="UP000011115">
    <property type="component" value="Unassembled WGS sequence"/>
</dbReference>
<dbReference type="PaxDb" id="4113-PGSC0003DMT400089087"/>
<dbReference type="AlphaFoldDB" id="M1DHE9"/>
<keyword evidence="2" id="KW-1185">Reference proteome</keyword>
<organism evidence="1 2">
    <name type="scientific">Solanum tuberosum</name>
    <name type="common">Potato</name>
    <dbReference type="NCBI Taxonomy" id="4113"/>
    <lineage>
        <taxon>Eukaryota</taxon>
        <taxon>Viridiplantae</taxon>
        <taxon>Streptophyta</taxon>
        <taxon>Embryophyta</taxon>
        <taxon>Tracheophyta</taxon>
        <taxon>Spermatophyta</taxon>
        <taxon>Magnoliopsida</taxon>
        <taxon>eudicotyledons</taxon>
        <taxon>Gunneridae</taxon>
        <taxon>Pentapetalae</taxon>
        <taxon>asterids</taxon>
        <taxon>lamiids</taxon>
        <taxon>Solanales</taxon>
        <taxon>Solanaceae</taxon>
        <taxon>Solanoideae</taxon>
        <taxon>Solaneae</taxon>
        <taxon>Solanum</taxon>
    </lineage>
</organism>
<reference evidence="1" key="2">
    <citation type="submission" date="2015-06" db="UniProtKB">
        <authorList>
            <consortium name="EnsemblPlants"/>
        </authorList>
    </citation>
    <scope>IDENTIFICATION</scope>
    <source>
        <strain evidence="1">DM1-3 516 R44</strain>
    </source>
</reference>
<accession>M1DHE9</accession>
<protein>
    <submittedName>
        <fullName evidence="1">Uncharacterized protein</fullName>
    </submittedName>
</protein>